<keyword evidence="1" id="KW-0812">Transmembrane</keyword>
<keyword evidence="1" id="KW-0472">Membrane</keyword>
<reference evidence="4" key="1">
    <citation type="submission" date="2018-06" db="EMBL/GenBank/DDBJ databases">
        <authorList>
            <person name="O'Rourke A."/>
        </authorList>
    </citation>
    <scope>NUCLEOTIDE SEQUENCE</scope>
    <source>
        <strain evidence="4">132550021-3</strain>
    </source>
</reference>
<dbReference type="GeneID" id="61387791"/>
<evidence type="ECO:0000313" key="5">
    <source>
        <dbReference type="Proteomes" id="UP001189303"/>
    </source>
</evidence>
<evidence type="ECO:0000313" key="3">
    <source>
        <dbReference type="EMBL" id="CAJ0723370.1"/>
    </source>
</evidence>
<dbReference type="Proteomes" id="UP001199322">
    <property type="component" value="Unassembled WGS sequence"/>
</dbReference>
<dbReference type="AlphaFoldDB" id="A0A2P4RI56"/>
<evidence type="ECO:0000256" key="1">
    <source>
        <dbReference type="SAM" id="Phobius"/>
    </source>
</evidence>
<gene>
    <name evidence="4" type="ORF">DEE74_26075</name>
    <name evidence="3" type="ORF">R38712_01918</name>
</gene>
<keyword evidence="5" id="KW-1185">Reference proteome</keyword>
<evidence type="ECO:0000313" key="6">
    <source>
        <dbReference type="Proteomes" id="UP001199322"/>
    </source>
</evidence>
<evidence type="ECO:0000313" key="4">
    <source>
        <dbReference type="EMBL" id="MBX3893341.1"/>
    </source>
</evidence>
<proteinExistence type="predicted"/>
<organism evidence="4 6">
    <name type="scientific">Ralstonia pickettii</name>
    <name type="common">Burkholderia pickettii</name>
    <dbReference type="NCBI Taxonomy" id="329"/>
    <lineage>
        <taxon>Bacteria</taxon>
        <taxon>Pseudomonadati</taxon>
        <taxon>Pseudomonadota</taxon>
        <taxon>Betaproteobacteria</taxon>
        <taxon>Burkholderiales</taxon>
        <taxon>Burkholderiaceae</taxon>
        <taxon>Ralstonia</taxon>
    </lineage>
</organism>
<dbReference type="EMBL" id="CATWFT010000004">
    <property type="protein sequence ID" value="CAJ0723370.1"/>
    <property type="molecule type" value="Genomic_DNA"/>
</dbReference>
<dbReference type="InterPro" id="IPR012495">
    <property type="entry name" value="TadE-like_dom"/>
</dbReference>
<dbReference type="Proteomes" id="UP001189303">
    <property type="component" value="Unassembled WGS sequence"/>
</dbReference>
<sequence length="157" mass="16656">MHPLNHPVIRHVPANYRPARPIRAHRMQGAAIVEFSLIFPILLLTIFGVVEFGIALYDKAVITNAAREAARYGVAFTSPARTNSQVQGVATSYCQNRLVTFGSAANCTVASVTPCAGSGNPLTVTVSYSFTGLALAKALAPFTGSISLNSQTTMLCE</sequence>
<comment type="caution">
    <text evidence="4">The sequence shown here is derived from an EMBL/GenBank/DDBJ whole genome shotgun (WGS) entry which is preliminary data.</text>
</comment>
<dbReference type="EMBL" id="QGBI01000038">
    <property type="protein sequence ID" value="MBX3893341.1"/>
    <property type="molecule type" value="Genomic_DNA"/>
</dbReference>
<dbReference type="Pfam" id="PF07811">
    <property type="entry name" value="TadE"/>
    <property type="match status" value="1"/>
</dbReference>
<name>A0A2P4RI56_RALPI</name>
<evidence type="ECO:0000259" key="2">
    <source>
        <dbReference type="Pfam" id="PF07811"/>
    </source>
</evidence>
<reference evidence="3 5" key="2">
    <citation type="submission" date="2023-07" db="EMBL/GenBank/DDBJ databases">
        <authorList>
            <person name="Peeters C."/>
        </authorList>
    </citation>
    <scope>NUCLEOTIDE SEQUENCE [LARGE SCALE GENOMIC DNA]</scope>
    <source>
        <strain evidence="3 5">R-38712</strain>
    </source>
</reference>
<protein>
    <submittedName>
        <fullName evidence="4">Pilus assembly protein</fullName>
    </submittedName>
</protein>
<feature type="transmembrane region" description="Helical" evidence="1">
    <location>
        <begin position="37"/>
        <end position="57"/>
    </location>
</feature>
<accession>A0A2P4RI56</accession>
<dbReference type="RefSeq" id="WP_009238921.1">
    <property type="nucleotide sequence ID" value="NZ_CABKQE010000001.1"/>
</dbReference>
<feature type="domain" description="TadE-like" evidence="2">
    <location>
        <begin position="29"/>
        <end position="71"/>
    </location>
</feature>
<keyword evidence="1" id="KW-1133">Transmembrane helix</keyword>